<dbReference type="SUPFAM" id="SSF63825">
    <property type="entry name" value="YWTD domain"/>
    <property type="match status" value="1"/>
</dbReference>
<proteinExistence type="predicted"/>
<reference evidence="2" key="1">
    <citation type="submission" date="2018-09" db="EMBL/GenBank/DDBJ databases">
        <authorList>
            <person name="Zhu H."/>
        </authorList>
    </citation>
    <scope>NUCLEOTIDE SEQUENCE [LARGE SCALE GENOMIC DNA]</scope>
    <source>
        <strain evidence="2">K1R23-30</strain>
    </source>
</reference>
<dbReference type="InterPro" id="IPR015943">
    <property type="entry name" value="WD40/YVTN_repeat-like_dom_sf"/>
</dbReference>
<dbReference type="AlphaFoldDB" id="A0A3A3FN24"/>
<evidence type="ECO:0000313" key="2">
    <source>
        <dbReference type="Proteomes" id="UP000265955"/>
    </source>
</evidence>
<comment type="caution">
    <text evidence="1">The sequence shown here is derived from an EMBL/GenBank/DDBJ whole genome shotgun (WGS) entry which is preliminary data.</text>
</comment>
<name>A0A3A3FN24_9BURK</name>
<evidence type="ECO:0000313" key="1">
    <source>
        <dbReference type="EMBL" id="RJF95059.1"/>
    </source>
</evidence>
<accession>A0A3A3FN24</accession>
<evidence type="ECO:0008006" key="3">
    <source>
        <dbReference type="Google" id="ProtNLM"/>
    </source>
</evidence>
<dbReference type="Gene3D" id="2.130.10.10">
    <property type="entry name" value="YVTN repeat-like/Quinoprotein amine dehydrogenase"/>
    <property type="match status" value="1"/>
</dbReference>
<protein>
    <recommendedName>
        <fullName evidence="3">Glutamine cyclotransferase</fullName>
    </recommendedName>
</protein>
<dbReference type="EMBL" id="QYUO01000002">
    <property type="protein sequence ID" value="RJF95059.1"/>
    <property type="molecule type" value="Genomic_DNA"/>
</dbReference>
<gene>
    <name evidence="1" type="ORF">D3871_16470</name>
</gene>
<sequence length="228" mass="24476">MTSKTSKDTPRATACAAEIVREYGPFAGADRVHGVTYDGQHVWAATGTRLIAFDPESGESRRTLDRACDAGTAFDGKYLYQIAEARIDKIDPATGDVVASIPAPGHGLDSGLTWAEGSLWVGQYRDRKIHQIDPATGAIRRTIESNRFVTGVTWVDGELWHGTWEGDDSDIRRIDPQSGAVLERLELPRGTGVSGLESDGADLFYCGGGESGKVRAVRRPKGASDSAP</sequence>
<keyword evidence="2" id="KW-1185">Reference proteome</keyword>
<organism evidence="1 2">
    <name type="scientific">Noviherbaspirillum saxi</name>
    <dbReference type="NCBI Taxonomy" id="2320863"/>
    <lineage>
        <taxon>Bacteria</taxon>
        <taxon>Pseudomonadati</taxon>
        <taxon>Pseudomonadota</taxon>
        <taxon>Betaproteobacteria</taxon>
        <taxon>Burkholderiales</taxon>
        <taxon>Oxalobacteraceae</taxon>
        <taxon>Noviherbaspirillum</taxon>
    </lineage>
</organism>
<dbReference type="OrthoDB" id="7767370at2"/>
<dbReference type="Proteomes" id="UP000265955">
    <property type="component" value="Unassembled WGS sequence"/>
</dbReference>
<dbReference type="RefSeq" id="WP_119770209.1">
    <property type="nucleotide sequence ID" value="NZ_QYUO01000002.1"/>
</dbReference>